<evidence type="ECO:0000256" key="4">
    <source>
        <dbReference type="ARBA" id="ARBA00022989"/>
    </source>
</evidence>
<comment type="cofactor">
    <cofactor evidence="6">
        <name>Zn(2+)</name>
        <dbReference type="ChEBI" id="CHEBI:29105"/>
    </cofactor>
</comment>
<feature type="binding site" evidence="6">
    <location>
        <position position="103"/>
    </location>
    <ligand>
        <name>Zn(2+)</name>
        <dbReference type="ChEBI" id="CHEBI:29105"/>
        <note>catalytic</note>
    </ligand>
</feature>
<gene>
    <name evidence="8" type="ORF">A3A87_08420</name>
</gene>
<keyword evidence="6" id="KW-0479">Metal-binding</keyword>
<dbReference type="GO" id="GO:0016020">
    <property type="term" value="C:membrane"/>
    <property type="evidence" value="ECO:0007669"/>
    <property type="project" value="UniProtKB-SubCell"/>
</dbReference>
<keyword evidence="3" id="KW-0378">Hydrolase</keyword>
<dbReference type="STRING" id="1817768.A3A87_08420"/>
<keyword evidence="4 7" id="KW-1133">Transmembrane helix</keyword>
<evidence type="ECO:0000256" key="5">
    <source>
        <dbReference type="ARBA" id="ARBA00023136"/>
    </source>
</evidence>
<evidence type="ECO:0000313" key="8">
    <source>
        <dbReference type="EMBL" id="OGI52028.1"/>
    </source>
</evidence>
<reference evidence="8 9" key="1">
    <citation type="journal article" date="2016" name="Nat. Commun.">
        <title>Thousands of microbial genomes shed light on interconnected biogeochemical processes in an aquifer system.</title>
        <authorList>
            <person name="Anantharaman K."/>
            <person name="Brown C.T."/>
            <person name="Hug L.A."/>
            <person name="Sharon I."/>
            <person name="Castelle C.J."/>
            <person name="Probst A.J."/>
            <person name="Thomas B.C."/>
            <person name="Singh A."/>
            <person name="Wilkins M.J."/>
            <person name="Karaoz U."/>
            <person name="Brodie E.L."/>
            <person name="Williams K.H."/>
            <person name="Hubbard S.S."/>
            <person name="Banfield J.F."/>
        </authorList>
    </citation>
    <scope>NUCLEOTIDE SEQUENCE [LARGE SCALE GENOMIC DNA]</scope>
</reference>
<dbReference type="PANTHER" id="PTHR34368">
    <property type="entry name" value="OS01G0962200 PROTEIN"/>
    <property type="match status" value="1"/>
</dbReference>
<evidence type="ECO:0000256" key="6">
    <source>
        <dbReference type="PIRSR" id="PIRSR608901-2"/>
    </source>
</evidence>
<dbReference type="GO" id="GO:0016811">
    <property type="term" value="F:hydrolase activity, acting on carbon-nitrogen (but not peptide) bonds, in linear amides"/>
    <property type="evidence" value="ECO:0007669"/>
    <property type="project" value="InterPro"/>
</dbReference>
<dbReference type="EMBL" id="MFTC01000028">
    <property type="protein sequence ID" value="OGI52028.1"/>
    <property type="molecule type" value="Genomic_DNA"/>
</dbReference>
<evidence type="ECO:0000256" key="7">
    <source>
        <dbReference type="SAM" id="Phobius"/>
    </source>
</evidence>
<dbReference type="GO" id="GO:0046872">
    <property type="term" value="F:metal ion binding"/>
    <property type="evidence" value="ECO:0007669"/>
    <property type="project" value="UniProtKB-KW"/>
</dbReference>
<comment type="caution">
    <text evidence="8">The sequence shown here is derived from an EMBL/GenBank/DDBJ whole genome shotgun (WGS) entry which is preliminary data.</text>
</comment>
<sequence>MEAWVINTTQRGLLIVFPAVAVLAAVLMLPPIAQDPGYHDFVDRRGLLGIPGFLNIVTNLAFLAPGVAGIVLCAGQKGLGARRAWMVCFIGAALVSLGSGYYHLAPDNGTLVWDRLPMSIGFMALSVAVLADYVNPRLEKILLAPAIALGLASVIYWHYTDDLRLYVLVQFLPLLMIPAILFLFPGTRQDRGYLLTALAIYMVSKLAEHYDRAVFECAGAIISGHSLKHLLAALAVFVVYMMLRRRALRPQPAVPTVSS</sequence>
<dbReference type="InterPro" id="IPR008901">
    <property type="entry name" value="ACER"/>
</dbReference>
<evidence type="ECO:0000313" key="9">
    <source>
        <dbReference type="Proteomes" id="UP000179037"/>
    </source>
</evidence>
<evidence type="ECO:0000256" key="2">
    <source>
        <dbReference type="ARBA" id="ARBA00022692"/>
    </source>
</evidence>
<keyword evidence="5 7" id="KW-0472">Membrane</keyword>
<keyword evidence="2 7" id="KW-0812">Transmembrane</keyword>
<organism evidence="8 9">
    <name type="scientific">Candidatus Muproteobacteria bacterium RIFCSPLOWO2_01_FULL_60_18</name>
    <dbReference type="NCBI Taxonomy" id="1817768"/>
    <lineage>
        <taxon>Bacteria</taxon>
        <taxon>Pseudomonadati</taxon>
        <taxon>Pseudomonadota</taxon>
        <taxon>Candidatus Muproteobacteria</taxon>
    </lineage>
</organism>
<keyword evidence="6" id="KW-0862">Zinc</keyword>
<accession>A0A1F6U3U8</accession>
<evidence type="ECO:0000256" key="3">
    <source>
        <dbReference type="ARBA" id="ARBA00022801"/>
    </source>
</evidence>
<comment type="subcellular location">
    <subcellularLocation>
        <location evidence="1">Membrane</location>
        <topology evidence="1">Multi-pass membrane protein</topology>
    </subcellularLocation>
</comment>
<evidence type="ECO:0008006" key="10">
    <source>
        <dbReference type="Google" id="ProtNLM"/>
    </source>
</evidence>
<evidence type="ECO:0000256" key="1">
    <source>
        <dbReference type="ARBA" id="ARBA00004141"/>
    </source>
</evidence>
<feature type="transmembrane region" description="Helical" evidence="7">
    <location>
        <begin position="12"/>
        <end position="33"/>
    </location>
</feature>
<feature type="binding site" evidence="6">
    <location>
        <position position="229"/>
    </location>
    <ligand>
        <name>Zn(2+)</name>
        <dbReference type="ChEBI" id="CHEBI:29105"/>
        <note>catalytic</note>
    </ligand>
</feature>
<proteinExistence type="predicted"/>
<dbReference type="AlphaFoldDB" id="A0A1F6U3U8"/>
<feature type="transmembrane region" description="Helical" evidence="7">
    <location>
        <begin position="53"/>
        <end position="72"/>
    </location>
</feature>
<feature type="transmembrane region" description="Helical" evidence="7">
    <location>
        <begin position="227"/>
        <end position="243"/>
    </location>
</feature>
<dbReference type="Pfam" id="PF05875">
    <property type="entry name" value="Ceramidase"/>
    <property type="match status" value="1"/>
</dbReference>
<feature type="transmembrane region" description="Helical" evidence="7">
    <location>
        <begin position="165"/>
        <end position="184"/>
    </location>
</feature>
<feature type="transmembrane region" description="Helical" evidence="7">
    <location>
        <begin position="141"/>
        <end position="159"/>
    </location>
</feature>
<name>A0A1F6U3U8_9PROT</name>
<dbReference type="GO" id="GO:0006672">
    <property type="term" value="P:ceramide metabolic process"/>
    <property type="evidence" value="ECO:0007669"/>
    <property type="project" value="InterPro"/>
</dbReference>
<dbReference type="Proteomes" id="UP000179037">
    <property type="component" value="Unassembled WGS sequence"/>
</dbReference>
<dbReference type="PANTHER" id="PTHR34368:SF1">
    <property type="entry name" value="OS01G0962200 PROTEIN"/>
    <property type="match status" value="1"/>
</dbReference>
<feature type="binding site" evidence="6">
    <location>
        <position position="225"/>
    </location>
    <ligand>
        <name>Zn(2+)</name>
        <dbReference type="ChEBI" id="CHEBI:29105"/>
        <note>catalytic</note>
    </ligand>
</feature>
<feature type="transmembrane region" description="Helical" evidence="7">
    <location>
        <begin position="84"/>
        <end position="104"/>
    </location>
</feature>
<protein>
    <recommendedName>
        <fullName evidence="10">Alkaline phytoceramidase</fullName>
    </recommendedName>
</protein>